<dbReference type="EC" id="4.2.1.1" evidence="7"/>
<feature type="domain" description="HTH lysR-type" evidence="6">
    <location>
        <begin position="29"/>
        <end position="81"/>
    </location>
</feature>
<dbReference type="KEGG" id="spe:Spro_4684"/>
<protein>
    <submittedName>
        <fullName evidence="7">Transcriptional regulator, LysR family</fullName>
        <ecNumber evidence="7">4.2.1.1</ecNumber>
    </submittedName>
</protein>
<dbReference type="PANTHER" id="PTHR30537:SF5">
    <property type="entry name" value="HTH-TYPE TRANSCRIPTIONAL ACTIVATOR TTDR-RELATED"/>
    <property type="match status" value="1"/>
</dbReference>
<dbReference type="CDD" id="cd08422">
    <property type="entry name" value="PBP2_CrgA_like"/>
    <property type="match status" value="1"/>
</dbReference>
<dbReference type="InterPro" id="IPR036390">
    <property type="entry name" value="WH_DNA-bd_sf"/>
</dbReference>
<comment type="similarity">
    <text evidence="1">Belongs to the LysR transcriptional regulatory family.</text>
</comment>
<dbReference type="Gene3D" id="1.10.10.10">
    <property type="entry name" value="Winged helix-like DNA-binding domain superfamily/Winged helix DNA-binding domain"/>
    <property type="match status" value="1"/>
</dbReference>
<keyword evidence="2" id="KW-0678">Repressor</keyword>
<dbReference type="GO" id="GO:0004089">
    <property type="term" value="F:carbonate dehydratase activity"/>
    <property type="evidence" value="ECO:0007669"/>
    <property type="project" value="UniProtKB-EC"/>
</dbReference>
<evidence type="ECO:0000256" key="2">
    <source>
        <dbReference type="ARBA" id="ARBA00022491"/>
    </source>
</evidence>
<dbReference type="SUPFAM" id="SSF46785">
    <property type="entry name" value="Winged helix' DNA-binding domain"/>
    <property type="match status" value="1"/>
</dbReference>
<keyword evidence="4" id="KW-0238">DNA-binding</keyword>
<proteinExistence type="inferred from homology"/>
<name>A8GKY7_SERP5</name>
<evidence type="ECO:0000256" key="3">
    <source>
        <dbReference type="ARBA" id="ARBA00023015"/>
    </source>
</evidence>
<sequence>MINKVENTWLITWSNRLQRKFDDLQLGTLELFCLVAEVGSFSAAAVSSGITPAAVSRSIARLEDRLGVRLFVRSTRHIHLTDAGKSYAEQCREAIALIDNAERQIQGQQLEPAGLLRVSIPTPYAHYRLLPVLAAFSQRYPKIQLALNLNNANVDLTDGGYDLAIRGYHPADSNLIARKLEDAELVVVAAPDYLARAGTPVHPEDLAQHNCIQFELPSTGKSAPWTLKHHNKSIDVTTRGNVSCNGDFLGGLTLAKHGMGVFQTYRFTVADLLASGELVEVLTEYGGTTRPFIMVYPHQRHKSLALRSLMDFLVVTLQPAAPQ</sequence>
<reference evidence="7" key="1">
    <citation type="submission" date="2007-09" db="EMBL/GenBank/DDBJ databases">
        <title>Complete sequence of chromosome of Serratia proteamaculans 568.</title>
        <authorList>
            <consortium name="US DOE Joint Genome Institute"/>
            <person name="Copeland A."/>
            <person name="Lucas S."/>
            <person name="Lapidus A."/>
            <person name="Barry K."/>
            <person name="Glavina del Rio T."/>
            <person name="Dalin E."/>
            <person name="Tice H."/>
            <person name="Pitluck S."/>
            <person name="Chain P."/>
            <person name="Malfatti S."/>
            <person name="Shin M."/>
            <person name="Vergez L."/>
            <person name="Schmutz J."/>
            <person name="Larimer F."/>
            <person name="Land M."/>
            <person name="Hauser L."/>
            <person name="Kyrpides N."/>
            <person name="Kim E."/>
            <person name="Taghavi S."/>
            <person name="Newman L."/>
            <person name="Vangronsveld J."/>
            <person name="van der Lelie D."/>
            <person name="Richardson P."/>
        </authorList>
    </citation>
    <scope>NUCLEOTIDE SEQUENCE [LARGE SCALE GENOMIC DNA]</scope>
    <source>
        <strain evidence="7">568</strain>
    </source>
</reference>
<keyword evidence="5" id="KW-0804">Transcription</keyword>
<dbReference type="eggNOG" id="COG0583">
    <property type="taxonomic scope" value="Bacteria"/>
</dbReference>
<dbReference type="Pfam" id="PF03466">
    <property type="entry name" value="LysR_substrate"/>
    <property type="match status" value="1"/>
</dbReference>
<dbReference type="GO" id="GO:0003677">
    <property type="term" value="F:DNA binding"/>
    <property type="evidence" value="ECO:0007669"/>
    <property type="project" value="UniProtKB-KW"/>
</dbReference>
<evidence type="ECO:0000256" key="1">
    <source>
        <dbReference type="ARBA" id="ARBA00009437"/>
    </source>
</evidence>
<keyword evidence="3" id="KW-0805">Transcription regulation</keyword>
<dbReference type="PRINTS" id="PR00039">
    <property type="entry name" value="HTHLYSR"/>
</dbReference>
<dbReference type="Gene3D" id="3.40.190.290">
    <property type="match status" value="1"/>
</dbReference>
<evidence type="ECO:0000313" key="7">
    <source>
        <dbReference type="EMBL" id="ABV43777.1"/>
    </source>
</evidence>
<dbReference type="InterPro" id="IPR000847">
    <property type="entry name" value="LysR_HTH_N"/>
</dbReference>
<dbReference type="HOGENOM" id="CLU_039613_16_1_6"/>
<evidence type="ECO:0000259" key="6">
    <source>
        <dbReference type="PROSITE" id="PS50931"/>
    </source>
</evidence>
<keyword evidence="7" id="KW-0456">Lyase</keyword>
<dbReference type="EMBL" id="CP000826">
    <property type="protein sequence ID" value="ABV43777.1"/>
    <property type="molecule type" value="Genomic_DNA"/>
</dbReference>
<accession>A8GKY7</accession>
<evidence type="ECO:0000256" key="5">
    <source>
        <dbReference type="ARBA" id="ARBA00023163"/>
    </source>
</evidence>
<dbReference type="Pfam" id="PF00126">
    <property type="entry name" value="HTH_1"/>
    <property type="match status" value="1"/>
</dbReference>
<dbReference type="InterPro" id="IPR005119">
    <property type="entry name" value="LysR_subst-bd"/>
</dbReference>
<evidence type="ECO:0000256" key="4">
    <source>
        <dbReference type="ARBA" id="ARBA00023125"/>
    </source>
</evidence>
<dbReference type="AlphaFoldDB" id="A8GKY7"/>
<dbReference type="FunFam" id="1.10.10.10:FF:000001">
    <property type="entry name" value="LysR family transcriptional regulator"/>
    <property type="match status" value="1"/>
</dbReference>
<dbReference type="GO" id="GO:0003700">
    <property type="term" value="F:DNA-binding transcription factor activity"/>
    <property type="evidence" value="ECO:0007669"/>
    <property type="project" value="InterPro"/>
</dbReference>
<dbReference type="InterPro" id="IPR036388">
    <property type="entry name" value="WH-like_DNA-bd_sf"/>
</dbReference>
<dbReference type="SUPFAM" id="SSF53850">
    <property type="entry name" value="Periplasmic binding protein-like II"/>
    <property type="match status" value="1"/>
</dbReference>
<dbReference type="InterPro" id="IPR058163">
    <property type="entry name" value="LysR-type_TF_proteobact-type"/>
</dbReference>
<dbReference type="PANTHER" id="PTHR30537">
    <property type="entry name" value="HTH-TYPE TRANSCRIPTIONAL REGULATOR"/>
    <property type="match status" value="1"/>
</dbReference>
<dbReference type="STRING" id="399741.Spro_4684"/>
<organism evidence="7">
    <name type="scientific">Serratia proteamaculans (strain 568)</name>
    <dbReference type="NCBI Taxonomy" id="399741"/>
    <lineage>
        <taxon>Bacteria</taxon>
        <taxon>Pseudomonadati</taxon>
        <taxon>Pseudomonadota</taxon>
        <taxon>Gammaproteobacteria</taxon>
        <taxon>Enterobacterales</taxon>
        <taxon>Yersiniaceae</taxon>
        <taxon>Serratia</taxon>
    </lineage>
</organism>
<gene>
    <name evidence="7" type="ordered locus">Spro_4684</name>
</gene>
<dbReference type="PROSITE" id="PS50931">
    <property type="entry name" value="HTH_LYSR"/>
    <property type="match status" value="1"/>
</dbReference>